<feature type="transmembrane region" description="Helical" evidence="8">
    <location>
        <begin position="34"/>
        <end position="60"/>
    </location>
</feature>
<keyword evidence="2 8" id="KW-0812">Transmembrane</keyword>
<evidence type="ECO:0000256" key="1">
    <source>
        <dbReference type="ARBA" id="ARBA00004477"/>
    </source>
</evidence>
<accession>A0A1E4SLN1</accession>
<evidence type="ECO:0000256" key="5">
    <source>
        <dbReference type="ARBA" id="ARBA00022989"/>
    </source>
</evidence>
<evidence type="ECO:0000256" key="7">
    <source>
        <dbReference type="ARBA" id="ARBA00023136"/>
    </source>
</evidence>
<organism evidence="9 10">
    <name type="scientific">Suhomyces tanzawaensis NRRL Y-17324</name>
    <dbReference type="NCBI Taxonomy" id="984487"/>
    <lineage>
        <taxon>Eukaryota</taxon>
        <taxon>Fungi</taxon>
        <taxon>Dikarya</taxon>
        <taxon>Ascomycota</taxon>
        <taxon>Saccharomycotina</taxon>
        <taxon>Pichiomycetes</taxon>
        <taxon>Debaryomycetaceae</taxon>
        <taxon>Suhomyces</taxon>
    </lineage>
</organism>
<evidence type="ECO:0000256" key="4">
    <source>
        <dbReference type="ARBA" id="ARBA00022824"/>
    </source>
</evidence>
<name>A0A1E4SLN1_9ASCO</name>
<protein>
    <submittedName>
        <fullName evidence="9">Uncharacterized protein</fullName>
    </submittedName>
</protein>
<sequence>WAFCVVILPITFVLTIPLSLVLHRFKHWVSQNPLLAWVNHFFVKDYGYLWFTLLYFGYLFTYQQHNRIPYDKVATFLRNYGVNTVVCLVTNVWCFGPLVFERINIATGGHCEGQGATARECQASGGRWIDGFDSSGHYYLITSISLMLVSVVRSREVATRDEESTIANGPPLAGLVAVEPSVPGSETLQGTQETIGHRSPDFAVLYRRVLWYTTITVLIMWYWMFLVTSMFFHTIPERVVGLLVGLAVPVCL</sequence>
<keyword evidence="5 8" id="KW-1133">Transmembrane helix</keyword>
<evidence type="ECO:0000313" key="10">
    <source>
        <dbReference type="Proteomes" id="UP000094285"/>
    </source>
</evidence>
<dbReference type="GO" id="GO:0010945">
    <property type="term" value="F:coenzyme A diphosphatase activity"/>
    <property type="evidence" value="ECO:0007669"/>
    <property type="project" value="InterPro"/>
</dbReference>
<proteinExistence type="predicted"/>
<dbReference type="Proteomes" id="UP000094285">
    <property type="component" value="Unassembled WGS sequence"/>
</dbReference>
<dbReference type="PANTHER" id="PTHR23129:SF0">
    <property type="entry name" value="ACYL-COENZYME A DIPHOSPHATASE FITM2"/>
    <property type="match status" value="1"/>
</dbReference>
<evidence type="ECO:0000313" key="9">
    <source>
        <dbReference type="EMBL" id="ODV80429.1"/>
    </source>
</evidence>
<feature type="transmembrane region" description="Helical" evidence="8">
    <location>
        <begin position="209"/>
        <end position="232"/>
    </location>
</feature>
<dbReference type="GO" id="GO:0008654">
    <property type="term" value="P:phospholipid biosynthetic process"/>
    <property type="evidence" value="ECO:0007669"/>
    <property type="project" value="TreeGrafter"/>
</dbReference>
<dbReference type="PANTHER" id="PTHR23129">
    <property type="entry name" value="ACYL-COENZYME A DIPHOSPHATASE FITM2"/>
    <property type="match status" value="1"/>
</dbReference>
<evidence type="ECO:0000256" key="6">
    <source>
        <dbReference type="ARBA" id="ARBA00023098"/>
    </source>
</evidence>
<dbReference type="GeneID" id="30982596"/>
<dbReference type="GO" id="GO:0019915">
    <property type="term" value="P:lipid storage"/>
    <property type="evidence" value="ECO:0007669"/>
    <property type="project" value="InterPro"/>
</dbReference>
<dbReference type="Pfam" id="PF10261">
    <property type="entry name" value="FIT"/>
    <property type="match status" value="1"/>
</dbReference>
<keyword evidence="4" id="KW-0256">Endoplasmic reticulum</keyword>
<keyword evidence="7 8" id="KW-0472">Membrane</keyword>
<dbReference type="GO" id="GO:0005789">
    <property type="term" value="C:endoplasmic reticulum membrane"/>
    <property type="evidence" value="ECO:0007669"/>
    <property type="project" value="UniProtKB-SubCell"/>
</dbReference>
<dbReference type="AlphaFoldDB" id="A0A1E4SLN1"/>
<evidence type="ECO:0000256" key="8">
    <source>
        <dbReference type="SAM" id="Phobius"/>
    </source>
</evidence>
<keyword evidence="3" id="KW-0378">Hydrolase</keyword>
<dbReference type="RefSeq" id="XP_020065551.1">
    <property type="nucleotide sequence ID" value="XM_020208459.1"/>
</dbReference>
<feature type="transmembrane region" description="Helical" evidence="8">
    <location>
        <begin position="80"/>
        <end position="100"/>
    </location>
</feature>
<dbReference type="EMBL" id="KV453911">
    <property type="protein sequence ID" value="ODV80429.1"/>
    <property type="molecule type" value="Genomic_DNA"/>
</dbReference>
<keyword evidence="6" id="KW-0443">Lipid metabolism</keyword>
<feature type="non-terminal residue" evidence="9">
    <location>
        <position position="1"/>
    </location>
</feature>
<dbReference type="GO" id="GO:0034389">
    <property type="term" value="P:lipid droplet organization"/>
    <property type="evidence" value="ECO:0007669"/>
    <property type="project" value="TreeGrafter"/>
</dbReference>
<keyword evidence="10" id="KW-1185">Reference proteome</keyword>
<evidence type="ECO:0000256" key="3">
    <source>
        <dbReference type="ARBA" id="ARBA00022801"/>
    </source>
</evidence>
<reference evidence="10" key="1">
    <citation type="submission" date="2016-05" db="EMBL/GenBank/DDBJ databases">
        <title>Comparative genomics of biotechnologically important yeasts.</title>
        <authorList>
            <consortium name="DOE Joint Genome Institute"/>
            <person name="Riley R."/>
            <person name="Haridas S."/>
            <person name="Wolfe K.H."/>
            <person name="Lopes M.R."/>
            <person name="Hittinger C.T."/>
            <person name="Goker M."/>
            <person name="Salamov A."/>
            <person name="Wisecaver J."/>
            <person name="Long T.M."/>
            <person name="Aerts A.L."/>
            <person name="Barry K."/>
            <person name="Choi C."/>
            <person name="Clum A."/>
            <person name="Coughlan A.Y."/>
            <person name="Deshpande S."/>
            <person name="Douglass A.P."/>
            <person name="Hanson S.J."/>
            <person name="Klenk H.-P."/>
            <person name="Labutti K."/>
            <person name="Lapidus A."/>
            <person name="Lindquist E."/>
            <person name="Lipzen A."/>
            <person name="Meier-Kolthoff J.P."/>
            <person name="Ohm R.A."/>
            <person name="Otillar R.P."/>
            <person name="Pangilinan J."/>
            <person name="Peng Y."/>
            <person name="Rokas A."/>
            <person name="Rosa C.A."/>
            <person name="Scheuner C."/>
            <person name="Sibirny A.A."/>
            <person name="Slot J.C."/>
            <person name="Stielow J.B."/>
            <person name="Sun H."/>
            <person name="Kurtzman C.P."/>
            <person name="Blackwell M."/>
            <person name="Grigoriev I.V."/>
            <person name="Jeffries T.W."/>
        </authorList>
    </citation>
    <scope>NUCLEOTIDE SEQUENCE [LARGE SCALE GENOMIC DNA]</scope>
    <source>
        <strain evidence="10">NRRL Y-17324</strain>
    </source>
</reference>
<dbReference type="OrthoDB" id="5579088at2759"/>
<dbReference type="InterPro" id="IPR019388">
    <property type="entry name" value="FIT"/>
</dbReference>
<evidence type="ECO:0000256" key="2">
    <source>
        <dbReference type="ARBA" id="ARBA00022692"/>
    </source>
</evidence>
<feature type="non-terminal residue" evidence="9">
    <location>
        <position position="252"/>
    </location>
</feature>
<feature type="transmembrane region" description="Helical" evidence="8">
    <location>
        <begin position="6"/>
        <end position="22"/>
    </location>
</feature>
<gene>
    <name evidence="9" type="ORF">CANTADRAFT_32542</name>
</gene>
<comment type="subcellular location">
    <subcellularLocation>
        <location evidence="1">Endoplasmic reticulum membrane</location>
        <topology evidence="1">Multi-pass membrane protein</topology>
    </subcellularLocation>
</comment>